<reference evidence="2" key="1">
    <citation type="submission" date="2020-03" db="EMBL/GenBank/DDBJ databases">
        <title>The deep terrestrial virosphere.</title>
        <authorList>
            <person name="Holmfeldt K."/>
            <person name="Nilsson E."/>
            <person name="Simone D."/>
            <person name="Lopez-Fernandez M."/>
            <person name="Wu X."/>
            <person name="de Brujin I."/>
            <person name="Lundin D."/>
            <person name="Andersson A."/>
            <person name="Bertilsson S."/>
            <person name="Dopson M."/>
        </authorList>
    </citation>
    <scope>NUCLEOTIDE SEQUENCE</scope>
    <source>
        <strain evidence="2">TM448A00660</strain>
        <strain evidence="3">TM448B01027</strain>
    </source>
</reference>
<evidence type="ECO:0000256" key="1">
    <source>
        <dbReference type="SAM" id="Phobius"/>
    </source>
</evidence>
<organism evidence="2">
    <name type="scientific">viral metagenome</name>
    <dbReference type="NCBI Taxonomy" id="1070528"/>
    <lineage>
        <taxon>unclassified sequences</taxon>
        <taxon>metagenomes</taxon>
        <taxon>organismal metagenomes</taxon>
    </lineage>
</organism>
<sequence length="98" mass="11244">MTMQGIEPYAIILYPTVVGFLIFLLKKWGGGLEKKINMKTDKELCAQIHQTVGVELGAIRGSVDLLRSDFNRSLDIQEEFRKEFRGDIKELLRRSDKS</sequence>
<keyword evidence="1" id="KW-1133">Transmembrane helix</keyword>
<dbReference type="EMBL" id="MT144040">
    <property type="protein sequence ID" value="QJA47351.1"/>
    <property type="molecule type" value="Genomic_DNA"/>
</dbReference>
<dbReference type="AlphaFoldDB" id="A0A6H1ZIU6"/>
<dbReference type="EMBL" id="MT144690">
    <property type="protein sequence ID" value="QJH97538.1"/>
    <property type="molecule type" value="Genomic_DNA"/>
</dbReference>
<keyword evidence="1" id="KW-0472">Membrane</keyword>
<name>A0A6H1ZIU6_9ZZZZ</name>
<evidence type="ECO:0000313" key="2">
    <source>
        <dbReference type="EMBL" id="QJA47351.1"/>
    </source>
</evidence>
<protein>
    <submittedName>
        <fullName evidence="2">Uncharacterized protein</fullName>
    </submittedName>
</protein>
<feature type="transmembrane region" description="Helical" evidence="1">
    <location>
        <begin position="6"/>
        <end position="25"/>
    </location>
</feature>
<proteinExistence type="predicted"/>
<keyword evidence="1" id="KW-0812">Transmembrane</keyword>
<evidence type="ECO:0000313" key="3">
    <source>
        <dbReference type="EMBL" id="QJH97538.1"/>
    </source>
</evidence>
<accession>A0A6H1ZIU6</accession>
<gene>
    <name evidence="2" type="ORF">TM448A00660_0007</name>
    <name evidence="3" type="ORF">TM448B01027_0019</name>
</gene>